<dbReference type="PANTHER" id="PTHR33021">
    <property type="entry name" value="BLUE COPPER PROTEIN"/>
    <property type="match status" value="1"/>
</dbReference>
<dbReference type="AlphaFoldDB" id="A0A803N9V9"/>
<accession>A0A803N9V9</accession>
<dbReference type="EnsemblPlants" id="AUR62042743-RA">
    <property type="protein sequence ID" value="AUR62042743-RA:cds"/>
    <property type="gene ID" value="AUR62042743"/>
</dbReference>
<feature type="signal peptide" evidence="2">
    <location>
        <begin position="1"/>
        <end position="24"/>
    </location>
</feature>
<dbReference type="SUPFAM" id="SSF49503">
    <property type="entry name" value="Cupredoxins"/>
    <property type="match status" value="1"/>
</dbReference>
<dbReference type="RefSeq" id="XP_021728640.1">
    <property type="nucleotide sequence ID" value="XM_021872948.1"/>
</dbReference>
<dbReference type="SMR" id="A0A803N9V9"/>
<sequence length="216" mass="23019">MSTKAAAMAAYLAVITAAIGVTSAVSYTNHTVGGPPPSGWYFNSTSSISSTNYSVWAATQTFNLGDYLIFNTNTNQTVVQTYNSNTYNNCTSDDSSDNDTLVFNSGATKFDQPLTISVPLTKVGPNYFFSDAEDGVQCQHGMRFDIQVGQGLGLPPSLNQPPPPLYTPPPMAEPPPAFQGESMYNGVERLADGIFGVAVIWACLIVLGLSFVIFNG</sequence>
<keyword evidence="1" id="KW-0472">Membrane</keyword>
<evidence type="ECO:0000313" key="5">
    <source>
        <dbReference type="Proteomes" id="UP000596660"/>
    </source>
</evidence>
<dbReference type="GO" id="GO:0009055">
    <property type="term" value="F:electron transfer activity"/>
    <property type="evidence" value="ECO:0007669"/>
    <property type="project" value="InterPro"/>
</dbReference>
<dbReference type="Gene3D" id="2.60.40.420">
    <property type="entry name" value="Cupredoxins - blue copper proteins"/>
    <property type="match status" value="1"/>
</dbReference>
<feature type="transmembrane region" description="Helical" evidence="1">
    <location>
        <begin position="193"/>
        <end position="214"/>
    </location>
</feature>
<protein>
    <recommendedName>
        <fullName evidence="3">Phytocyanin domain-containing protein</fullName>
    </recommendedName>
</protein>
<dbReference type="Pfam" id="PF02298">
    <property type="entry name" value="Cu_bind_like"/>
    <property type="match status" value="1"/>
</dbReference>
<dbReference type="Gramene" id="AUR62042743-RA">
    <property type="protein sequence ID" value="AUR62042743-RA:cds"/>
    <property type="gene ID" value="AUR62042743"/>
</dbReference>
<dbReference type="Proteomes" id="UP000596660">
    <property type="component" value="Unplaced"/>
</dbReference>
<proteinExistence type="predicted"/>
<evidence type="ECO:0000259" key="3">
    <source>
        <dbReference type="PROSITE" id="PS51485"/>
    </source>
</evidence>
<dbReference type="InterPro" id="IPR039391">
    <property type="entry name" value="Phytocyanin-like"/>
</dbReference>
<keyword evidence="2" id="KW-0732">Signal</keyword>
<gene>
    <name evidence="4" type="primary">LOC110695718</name>
</gene>
<feature type="domain" description="Phytocyanin" evidence="3">
    <location>
        <begin position="28"/>
        <end position="150"/>
    </location>
</feature>
<keyword evidence="1" id="KW-0812">Transmembrane</keyword>
<dbReference type="PROSITE" id="PS51485">
    <property type="entry name" value="PHYTOCYANIN"/>
    <property type="match status" value="1"/>
</dbReference>
<dbReference type="PANTHER" id="PTHR33021:SF213">
    <property type="entry name" value="OS12G0454600 PROTEIN"/>
    <property type="match status" value="1"/>
</dbReference>
<dbReference type="InterPro" id="IPR008972">
    <property type="entry name" value="Cupredoxin"/>
</dbReference>
<dbReference type="OMA" id="YLIFRTT"/>
<dbReference type="GeneID" id="110695718"/>
<dbReference type="InterPro" id="IPR003245">
    <property type="entry name" value="Phytocyanin_dom"/>
</dbReference>
<evidence type="ECO:0000256" key="2">
    <source>
        <dbReference type="SAM" id="SignalP"/>
    </source>
</evidence>
<organism evidence="4 5">
    <name type="scientific">Chenopodium quinoa</name>
    <name type="common">Quinoa</name>
    <dbReference type="NCBI Taxonomy" id="63459"/>
    <lineage>
        <taxon>Eukaryota</taxon>
        <taxon>Viridiplantae</taxon>
        <taxon>Streptophyta</taxon>
        <taxon>Embryophyta</taxon>
        <taxon>Tracheophyta</taxon>
        <taxon>Spermatophyta</taxon>
        <taxon>Magnoliopsida</taxon>
        <taxon>eudicotyledons</taxon>
        <taxon>Gunneridae</taxon>
        <taxon>Pentapetalae</taxon>
        <taxon>Caryophyllales</taxon>
        <taxon>Chenopodiaceae</taxon>
        <taxon>Chenopodioideae</taxon>
        <taxon>Atripliceae</taxon>
        <taxon>Chenopodium</taxon>
    </lineage>
</organism>
<evidence type="ECO:0000313" key="4">
    <source>
        <dbReference type="EnsemblPlants" id="AUR62042743-RA:cds"/>
    </source>
</evidence>
<name>A0A803N9V9_CHEQI</name>
<dbReference type="FunFam" id="2.60.40.420:FF:000048">
    <property type="entry name" value="Early nodulin-like protein 18"/>
    <property type="match status" value="1"/>
</dbReference>
<dbReference type="KEGG" id="cqi:110695718"/>
<keyword evidence="5" id="KW-1185">Reference proteome</keyword>
<dbReference type="GO" id="GO:0005886">
    <property type="term" value="C:plasma membrane"/>
    <property type="evidence" value="ECO:0007669"/>
    <property type="project" value="TreeGrafter"/>
</dbReference>
<keyword evidence="1" id="KW-1133">Transmembrane helix</keyword>
<reference evidence="4" key="1">
    <citation type="journal article" date="2017" name="Nature">
        <title>The genome of Chenopodium quinoa.</title>
        <authorList>
            <person name="Jarvis D.E."/>
            <person name="Ho Y.S."/>
            <person name="Lightfoot D.J."/>
            <person name="Schmoeckel S.M."/>
            <person name="Li B."/>
            <person name="Borm T.J.A."/>
            <person name="Ohyanagi H."/>
            <person name="Mineta K."/>
            <person name="Michell C.T."/>
            <person name="Saber N."/>
            <person name="Kharbatia N.M."/>
            <person name="Rupper R.R."/>
            <person name="Sharp A.R."/>
            <person name="Dally N."/>
            <person name="Boughton B.A."/>
            <person name="Woo Y.H."/>
            <person name="Gao G."/>
            <person name="Schijlen E.G.W.M."/>
            <person name="Guo X."/>
            <person name="Momin A.A."/>
            <person name="Negrao S."/>
            <person name="Al-Babili S."/>
            <person name="Gehring C."/>
            <person name="Roessner U."/>
            <person name="Jung C."/>
            <person name="Murphy K."/>
            <person name="Arold S.T."/>
            <person name="Gojobori T."/>
            <person name="van der Linden C.G."/>
            <person name="van Loo E.N."/>
            <person name="Jellen E.N."/>
            <person name="Maughan P.J."/>
            <person name="Tester M."/>
        </authorList>
    </citation>
    <scope>NUCLEOTIDE SEQUENCE [LARGE SCALE GENOMIC DNA]</scope>
    <source>
        <strain evidence="4">cv. PI 614886</strain>
    </source>
</reference>
<reference evidence="4" key="2">
    <citation type="submission" date="2021-03" db="UniProtKB">
        <authorList>
            <consortium name="EnsemblPlants"/>
        </authorList>
    </citation>
    <scope>IDENTIFICATION</scope>
</reference>
<evidence type="ECO:0000256" key="1">
    <source>
        <dbReference type="SAM" id="Phobius"/>
    </source>
</evidence>
<dbReference type="OrthoDB" id="688954at2759"/>
<feature type="chain" id="PRO_5031559836" description="Phytocyanin domain-containing protein" evidence="2">
    <location>
        <begin position="25"/>
        <end position="216"/>
    </location>
</feature>